<gene>
    <name evidence="1" type="ORF">GGQ88_003822</name>
</gene>
<sequence>MMSDVTQTSIRLGAAQGAKPHFVHVYTVIRIKVAVDAAGHRAAMEAADAVLFGDRHAVRLNPAHPAVIDADFVEEVTEYLVDEAADPTFALSRSYGPDYAPRRACDERRAA</sequence>
<name>A0A7W5ZYT3_9SPHN</name>
<evidence type="ECO:0000313" key="2">
    <source>
        <dbReference type="Proteomes" id="UP000562395"/>
    </source>
</evidence>
<dbReference type="RefSeq" id="WP_246386330.1">
    <property type="nucleotide sequence ID" value="NZ_JACICY010000015.1"/>
</dbReference>
<dbReference type="EMBL" id="JACICY010000015">
    <property type="protein sequence ID" value="MBB3862521.1"/>
    <property type="molecule type" value="Genomic_DNA"/>
</dbReference>
<evidence type="ECO:0000313" key="1">
    <source>
        <dbReference type="EMBL" id="MBB3862521.1"/>
    </source>
</evidence>
<dbReference type="Proteomes" id="UP000562395">
    <property type="component" value="Unassembled WGS sequence"/>
</dbReference>
<protein>
    <submittedName>
        <fullName evidence="1">Uncharacterized protein</fullName>
    </submittedName>
</protein>
<comment type="caution">
    <text evidence="1">The sequence shown here is derived from an EMBL/GenBank/DDBJ whole genome shotgun (WGS) entry which is preliminary data.</text>
</comment>
<organism evidence="1 2">
    <name type="scientific">Novosphingobium hassiacum</name>
    <dbReference type="NCBI Taxonomy" id="173676"/>
    <lineage>
        <taxon>Bacteria</taxon>
        <taxon>Pseudomonadati</taxon>
        <taxon>Pseudomonadota</taxon>
        <taxon>Alphaproteobacteria</taxon>
        <taxon>Sphingomonadales</taxon>
        <taxon>Sphingomonadaceae</taxon>
        <taxon>Novosphingobium</taxon>
    </lineage>
</organism>
<dbReference type="AlphaFoldDB" id="A0A7W5ZYT3"/>
<reference evidence="1 2" key="1">
    <citation type="submission" date="2020-08" db="EMBL/GenBank/DDBJ databases">
        <title>Genomic Encyclopedia of Type Strains, Phase IV (KMG-IV): sequencing the most valuable type-strain genomes for metagenomic binning, comparative biology and taxonomic classification.</title>
        <authorList>
            <person name="Goeker M."/>
        </authorList>
    </citation>
    <scope>NUCLEOTIDE SEQUENCE [LARGE SCALE GENOMIC DNA]</scope>
    <source>
        <strain evidence="1 2">DSM 14552</strain>
    </source>
</reference>
<proteinExistence type="predicted"/>
<accession>A0A7W5ZYT3</accession>
<keyword evidence="2" id="KW-1185">Reference proteome</keyword>